<evidence type="ECO:0000256" key="2">
    <source>
        <dbReference type="ARBA" id="ARBA00004651"/>
    </source>
</evidence>
<dbReference type="PANTHER" id="PTHR10110">
    <property type="entry name" value="SODIUM/HYDROGEN EXCHANGER"/>
    <property type="match status" value="1"/>
</dbReference>
<keyword evidence="12 13" id="KW-0739">Sodium transport</keyword>
<feature type="transmembrane region" description="Helical" evidence="14">
    <location>
        <begin position="262"/>
        <end position="287"/>
    </location>
</feature>
<evidence type="ECO:0000256" key="9">
    <source>
        <dbReference type="ARBA" id="ARBA00023053"/>
    </source>
</evidence>
<dbReference type="GeneID" id="20195730"/>
<gene>
    <name evidence="17" type="primary">20195730</name>
    <name evidence="16" type="ORF">HELRODRAFT_119364</name>
</gene>
<keyword evidence="9" id="KW-0915">Sodium</keyword>
<dbReference type="PRINTS" id="PR01084">
    <property type="entry name" value="NAHEXCHNGR"/>
</dbReference>
<feature type="transmembrane region" description="Helical" evidence="14">
    <location>
        <begin position="46"/>
        <end position="63"/>
    </location>
</feature>
<feature type="transmembrane region" description="Helical" evidence="14">
    <location>
        <begin position="158"/>
        <end position="187"/>
    </location>
</feature>
<dbReference type="HOGENOM" id="CLU_005912_7_0_1"/>
<evidence type="ECO:0000259" key="15">
    <source>
        <dbReference type="Pfam" id="PF00999"/>
    </source>
</evidence>
<organism evidence="17 18">
    <name type="scientific">Helobdella robusta</name>
    <name type="common">Californian leech</name>
    <dbReference type="NCBI Taxonomy" id="6412"/>
    <lineage>
        <taxon>Eukaryota</taxon>
        <taxon>Metazoa</taxon>
        <taxon>Spiralia</taxon>
        <taxon>Lophotrochozoa</taxon>
        <taxon>Annelida</taxon>
        <taxon>Clitellata</taxon>
        <taxon>Hirudinea</taxon>
        <taxon>Rhynchobdellida</taxon>
        <taxon>Glossiphoniidae</taxon>
        <taxon>Helobdella</taxon>
    </lineage>
</organism>
<comment type="subcellular location">
    <subcellularLocation>
        <location evidence="2">Cell membrane</location>
        <topology evidence="2">Multi-pass membrane protein</topology>
    </subcellularLocation>
    <subcellularLocation>
        <location evidence="1">Recycling endosome membrane</location>
        <topology evidence="1">Multi-pass membrane protein</topology>
    </subcellularLocation>
</comment>
<evidence type="ECO:0000256" key="7">
    <source>
        <dbReference type="ARBA" id="ARBA00022753"/>
    </source>
</evidence>
<evidence type="ECO:0000256" key="11">
    <source>
        <dbReference type="ARBA" id="ARBA00023136"/>
    </source>
</evidence>
<dbReference type="InterPro" id="IPR006153">
    <property type="entry name" value="Cation/H_exchanger_TM"/>
</dbReference>
<dbReference type="AlphaFoldDB" id="T1EGN0"/>
<dbReference type="EMBL" id="AMQM01001575">
    <property type="status" value="NOT_ANNOTATED_CDS"/>
    <property type="molecule type" value="Genomic_DNA"/>
</dbReference>
<keyword evidence="18" id="KW-1185">Reference proteome</keyword>
<evidence type="ECO:0000256" key="3">
    <source>
        <dbReference type="ARBA" id="ARBA00007367"/>
    </source>
</evidence>
<evidence type="ECO:0000256" key="13">
    <source>
        <dbReference type="RuleBase" id="RU003722"/>
    </source>
</evidence>
<evidence type="ECO:0000256" key="10">
    <source>
        <dbReference type="ARBA" id="ARBA00023065"/>
    </source>
</evidence>
<dbReference type="OrthoDB" id="196264at2759"/>
<dbReference type="EMBL" id="KB097571">
    <property type="protein sequence ID" value="ESN94373.1"/>
    <property type="molecule type" value="Genomic_DNA"/>
</dbReference>
<evidence type="ECO:0000256" key="8">
    <source>
        <dbReference type="ARBA" id="ARBA00022989"/>
    </source>
</evidence>
<keyword evidence="6 13" id="KW-0812">Transmembrane</keyword>
<keyword evidence="13" id="KW-0050">Antiport</keyword>
<proteinExistence type="inferred from homology"/>
<feature type="transmembrane region" description="Helical" evidence="14">
    <location>
        <begin position="17"/>
        <end position="34"/>
    </location>
</feature>
<name>T1EGN0_HELRO</name>
<dbReference type="OMA" id="AEDHIYH"/>
<dbReference type="GO" id="GO:0015386">
    <property type="term" value="F:potassium:proton antiporter activity"/>
    <property type="evidence" value="ECO:0000318"/>
    <property type="project" value="GO_Central"/>
</dbReference>
<dbReference type="Proteomes" id="UP000015101">
    <property type="component" value="Unassembled WGS sequence"/>
</dbReference>
<protein>
    <recommendedName>
        <fullName evidence="13">Sodium/hydrogen exchanger</fullName>
    </recommendedName>
</protein>
<dbReference type="GO" id="GO:0098719">
    <property type="term" value="P:sodium ion import across plasma membrane"/>
    <property type="evidence" value="ECO:0000318"/>
    <property type="project" value="GO_Central"/>
</dbReference>
<dbReference type="EnsemblMetazoa" id="HelroT119364">
    <property type="protein sequence ID" value="HelroP119364"/>
    <property type="gene ID" value="HelroG119364"/>
</dbReference>
<keyword evidence="5" id="KW-1003">Cell membrane</keyword>
<feature type="transmembrane region" description="Helical" evidence="14">
    <location>
        <begin position="307"/>
        <end position="335"/>
    </location>
</feature>
<dbReference type="InterPro" id="IPR018422">
    <property type="entry name" value="Cation/H_exchanger_CPA1"/>
</dbReference>
<dbReference type="STRING" id="6412.T1EGN0"/>
<dbReference type="NCBIfam" id="TIGR00840">
    <property type="entry name" value="b_cpa1"/>
    <property type="match status" value="1"/>
</dbReference>
<evidence type="ECO:0000256" key="12">
    <source>
        <dbReference type="ARBA" id="ARBA00023201"/>
    </source>
</evidence>
<evidence type="ECO:0000313" key="18">
    <source>
        <dbReference type="Proteomes" id="UP000015101"/>
    </source>
</evidence>
<dbReference type="InterPro" id="IPR004709">
    <property type="entry name" value="NaH_exchanger"/>
</dbReference>
<evidence type="ECO:0000256" key="6">
    <source>
        <dbReference type="ARBA" id="ARBA00022692"/>
    </source>
</evidence>
<dbReference type="PANTHER" id="PTHR10110:SF187">
    <property type="entry name" value="SODIUM_HYDROGEN EXCHANGER"/>
    <property type="match status" value="1"/>
</dbReference>
<dbReference type="GO" id="GO:0071805">
    <property type="term" value="P:potassium ion transmembrane transport"/>
    <property type="evidence" value="ECO:0000318"/>
    <property type="project" value="GO_Central"/>
</dbReference>
<comment type="similarity">
    <text evidence="3 13">Belongs to the monovalent cation:proton antiporter 1 (CPA1) transporter (TC 2.A.36) family.</text>
</comment>
<evidence type="ECO:0000256" key="14">
    <source>
        <dbReference type="SAM" id="Phobius"/>
    </source>
</evidence>
<dbReference type="KEGG" id="hro:HELRODRAFT_119364"/>
<sequence>EYDDKAEATHRVDSLNLLIYVILLLITILTVWLFKQRRFRFIHETGLAIIYGLIIGAIIAYAIKKPEEKKGNDYFNSTNQSTVNPVSVFNVCSHQVETVTESSKNELQEKASIFFSHFFNFFFIYATFDPEVFFNVILPPIIFNAGYQMKKKHFFRNIGAITVIAFIGTTISTLVIGGLMYGFVLLIKSTKLTMFTDCLLFGAIISATDPVTVLAIFNDLNVDVDLYAIVFGESVLNDAVALTLTKSIESYKSAKSGFDGMAFLNCLAIFMKIFFGSLLFGCFMGGVTALLTKFTKLKNYPTLETSLFVLMSYATFLASECLDLTGIVALLFCGICQAHYTYNNLSATSQNNTRELFSLMNFLMENFVFTYIGVSTFTFQYHSWDAGLTIFAVFSVIVSRMCHIYPLSFLLNLGRVHKITCNMQHVMLFSGLRGALAFTLAIRNTSTVARQTILSITLIVIILTVFLLGGFTTQIIYWLKISIGLNINPDVMTNDYNFLRFYDGSSSGFLLEGRSSAASICDSIQIIPLFKRNFKKLFSFDLVFIKPLLTNHEPPLTETLPKCCFPIAKLLSSKEQLT</sequence>
<dbReference type="GO" id="GO:0055037">
    <property type="term" value="C:recycling endosome"/>
    <property type="evidence" value="ECO:0000318"/>
    <property type="project" value="GO_Central"/>
</dbReference>
<accession>T1EGN0</accession>
<evidence type="ECO:0000313" key="16">
    <source>
        <dbReference type="EMBL" id="ESN94373.1"/>
    </source>
</evidence>
<dbReference type="GO" id="GO:0005886">
    <property type="term" value="C:plasma membrane"/>
    <property type="evidence" value="ECO:0000318"/>
    <property type="project" value="GO_Central"/>
</dbReference>
<feature type="domain" description="Cation/H+ exchanger transmembrane" evidence="15">
    <location>
        <begin position="26"/>
        <end position="475"/>
    </location>
</feature>
<dbReference type="GO" id="GO:0015385">
    <property type="term" value="F:sodium:proton antiporter activity"/>
    <property type="evidence" value="ECO:0000318"/>
    <property type="project" value="GO_Central"/>
</dbReference>
<evidence type="ECO:0000256" key="1">
    <source>
        <dbReference type="ARBA" id="ARBA00004195"/>
    </source>
</evidence>
<dbReference type="CTD" id="20195730"/>
<reference evidence="18" key="1">
    <citation type="submission" date="2012-12" db="EMBL/GenBank/DDBJ databases">
        <authorList>
            <person name="Hellsten U."/>
            <person name="Grimwood J."/>
            <person name="Chapman J.A."/>
            <person name="Shapiro H."/>
            <person name="Aerts A."/>
            <person name="Otillar R.P."/>
            <person name="Terry A.Y."/>
            <person name="Boore J.L."/>
            <person name="Simakov O."/>
            <person name="Marletaz F."/>
            <person name="Cho S.-J."/>
            <person name="Edsinger-Gonzales E."/>
            <person name="Havlak P."/>
            <person name="Kuo D.-H."/>
            <person name="Larsson T."/>
            <person name="Lv J."/>
            <person name="Arendt D."/>
            <person name="Savage R."/>
            <person name="Osoegawa K."/>
            <person name="de Jong P."/>
            <person name="Lindberg D.R."/>
            <person name="Seaver E.C."/>
            <person name="Weisblat D.A."/>
            <person name="Putnam N.H."/>
            <person name="Grigoriev I.V."/>
            <person name="Rokhsar D.S."/>
        </authorList>
    </citation>
    <scope>NUCLEOTIDE SEQUENCE</scope>
</reference>
<keyword evidence="7" id="KW-0967">Endosome</keyword>
<feature type="transmembrane region" description="Helical" evidence="14">
    <location>
        <begin position="199"/>
        <end position="217"/>
    </location>
</feature>
<feature type="transmembrane region" description="Helical" evidence="14">
    <location>
        <begin position="122"/>
        <end position="146"/>
    </location>
</feature>
<evidence type="ECO:0000313" key="17">
    <source>
        <dbReference type="EnsemblMetazoa" id="HelroP119364"/>
    </source>
</evidence>
<dbReference type="GO" id="GO:0051453">
    <property type="term" value="P:regulation of intracellular pH"/>
    <property type="evidence" value="ECO:0000318"/>
    <property type="project" value="GO_Central"/>
</dbReference>
<feature type="transmembrane region" description="Helical" evidence="14">
    <location>
        <begin position="356"/>
        <end position="374"/>
    </location>
</feature>
<evidence type="ECO:0000256" key="4">
    <source>
        <dbReference type="ARBA" id="ARBA00022448"/>
    </source>
</evidence>
<dbReference type="eggNOG" id="KOG1965">
    <property type="taxonomic scope" value="Eukaryota"/>
</dbReference>
<reference evidence="17" key="3">
    <citation type="submission" date="2015-06" db="UniProtKB">
        <authorList>
            <consortium name="EnsemblMetazoa"/>
        </authorList>
    </citation>
    <scope>IDENTIFICATION</scope>
</reference>
<keyword evidence="4 13" id="KW-0813">Transport</keyword>
<dbReference type="PRINTS" id="PR01088">
    <property type="entry name" value="NAHEXCHNGR6"/>
</dbReference>
<keyword evidence="11 14" id="KW-0472">Membrane</keyword>
<reference evidence="16 18" key="2">
    <citation type="journal article" date="2013" name="Nature">
        <title>Insights into bilaterian evolution from three spiralian genomes.</title>
        <authorList>
            <person name="Simakov O."/>
            <person name="Marletaz F."/>
            <person name="Cho S.J."/>
            <person name="Edsinger-Gonzales E."/>
            <person name="Havlak P."/>
            <person name="Hellsten U."/>
            <person name="Kuo D.H."/>
            <person name="Larsson T."/>
            <person name="Lv J."/>
            <person name="Arendt D."/>
            <person name="Savage R."/>
            <person name="Osoegawa K."/>
            <person name="de Jong P."/>
            <person name="Grimwood J."/>
            <person name="Chapman J.A."/>
            <person name="Shapiro H."/>
            <person name="Aerts A."/>
            <person name="Otillar R.P."/>
            <person name="Terry A.Y."/>
            <person name="Boore J.L."/>
            <person name="Grigoriev I.V."/>
            <person name="Lindberg D.R."/>
            <person name="Seaver E.C."/>
            <person name="Weisblat D.A."/>
            <person name="Putnam N.H."/>
            <person name="Rokhsar D.S."/>
        </authorList>
    </citation>
    <scope>NUCLEOTIDE SEQUENCE</scope>
</reference>
<evidence type="ECO:0000256" key="5">
    <source>
        <dbReference type="ARBA" id="ARBA00022475"/>
    </source>
</evidence>
<dbReference type="Pfam" id="PF00999">
    <property type="entry name" value="Na_H_Exchanger"/>
    <property type="match status" value="1"/>
</dbReference>
<feature type="transmembrane region" description="Helical" evidence="14">
    <location>
        <begin position="386"/>
        <end position="413"/>
    </location>
</feature>
<dbReference type="InParanoid" id="T1EGN0"/>
<feature type="transmembrane region" description="Helical" evidence="14">
    <location>
        <begin position="454"/>
        <end position="479"/>
    </location>
</feature>
<dbReference type="InterPro" id="IPR002090">
    <property type="entry name" value="NHE-6/7/9"/>
</dbReference>
<keyword evidence="10 13" id="KW-0406">Ion transport</keyword>
<keyword evidence="8 14" id="KW-1133">Transmembrane helix</keyword>
<dbReference type="GO" id="GO:0055038">
    <property type="term" value="C:recycling endosome membrane"/>
    <property type="evidence" value="ECO:0007669"/>
    <property type="project" value="UniProtKB-SubCell"/>
</dbReference>
<dbReference type="Gene3D" id="6.10.140.1330">
    <property type="match status" value="1"/>
</dbReference>
<dbReference type="RefSeq" id="XP_009027454.1">
    <property type="nucleotide sequence ID" value="XM_009029206.1"/>
</dbReference>